<feature type="domain" description="FAD dependent oxidoreductase" evidence="1">
    <location>
        <begin position="47"/>
        <end position="400"/>
    </location>
</feature>
<protein>
    <submittedName>
        <fullName evidence="2">CSON013804 protein</fullName>
    </submittedName>
</protein>
<dbReference type="InterPro" id="IPR036188">
    <property type="entry name" value="FAD/NAD-bd_sf"/>
</dbReference>
<proteinExistence type="predicted"/>
<dbReference type="EMBL" id="UFQT01000716">
    <property type="protein sequence ID" value="SSX26736.1"/>
    <property type="molecule type" value="Genomic_DNA"/>
</dbReference>
<dbReference type="EMBL" id="UFQS01000716">
    <property type="protein sequence ID" value="SSX06382.1"/>
    <property type="molecule type" value="Genomic_DNA"/>
</dbReference>
<dbReference type="GO" id="GO:0008480">
    <property type="term" value="F:sarcosine dehydrogenase activity"/>
    <property type="evidence" value="ECO:0007669"/>
    <property type="project" value="TreeGrafter"/>
</dbReference>
<dbReference type="Gene3D" id="3.30.9.10">
    <property type="entry name" value="D-Amino Acid Oxidase, subunit A, domain 2"/>
    <property type="match status" value="1"/>
</dbReference>
<evidence type="ECO:0000259" key="1">
    <source>
        <dbReference type="Pfam" id="PF01266"/>
    </source>
</evidence>
<dbReference type="Pfam" id="PF01266">
    <property type="entry name" value="DAO"/>
    <property type="match status" value="1"/>
</dbReference>
<dbReference type="SUPFAM" id="SSF54373">
    <property type="entry name" value="FAD-linked reductases, C-terminal domain"/>
    <property type="match status" value="1"/>
</dbReference>
<dbReference type="GO" id="GO:1901053">
    <property type="term" value="P:sarcosine catabolic process"/>
    <property type="evidence" value="ECO:0007669"/>
    <property type="project" value="TreeGrafter"/>
</dbReference>
<reference evidence="3" key="2">
    <citation type="submission" date="2018-07" db="EMBL/GenBank/DDBJ databases">
        <authorList>
            <person name="Quirk P.G."/>
            <person name="Krulwich T.A."/>
        </authorList>
    </citation>
    <scope>NUCLEOTIDE SEQUENCE</scope>
</reference>
<dbReference type="Gene3D" id="3.50.50.60">
    <property type="entry name" value="FAD/NAD(P)-binding domain"/>
    <property type="match status" value="1"/>
</dbReference>
<gene>
    <name evidence="2" type="primary">CSON013804</name>
</gene>
<reference evidence="2" key="1">
    <citation type="submission" date="2018-04" db="EMBL/GenBank/DDBJ databases">
        <authorList>
            <person name="Go L.Y."/>
            <person name="Mitchell J.A."/>
        </authorList>
    </citation>
    <scope>NUCLEOTIDE SEQUENCE</scope>
    <source>
        <tissue evidence="2">Whole organism</tissue>
    </source>
</reference>
<accession>A0A336KQM0</accession>
<organism evidence="2">
    <name type="scientific">Culicoides sonorensis</name>
    <name type="common">Biting midge</name>
    <dbReference type="NCBI Taxonomy" id="179676"/>
    <lineage>
        <taxon>Eukaryota</taxon>
        <taxon>Metazoa</taxon>
        <taxon>Ecdysozoa</taxon>
        <taxon>Arthropoda</taxon>
        <taxon>Hexapoda</taxon>
        <taxon>Insecta</taxon>
        <taxon>Pterygota</taxon>
        <taxon>Neoptera</taxon>
        <taxon>Endopterygota</taxon>
        <taxon>Diptera</taxon>
        <taxon>Nematocera</taxon>
        <taxon>Chironomoidea</taxon>
        <taxon>Ceratopogonidae</taxon>
        <taxon>Ceratopogoninae</taxon>
        <taxon>Culicoides</taxon>
        <taxon>Monoculicoides</taxon>
    </lineage>
</organism>
<dbReference type="SUPFAM" id="SSF51905">
    <property type="entry name" value="FAD/NAD(P)-binding domain"/>
    <property type="match status" value="1"/>
</dbReference>
<dbReference type="AlphaFoldDB" id="A0A336KQM0"/>
<evidence type="ECO:0000313" key="2">
    <source>
        <dbReference type="EMBL" id="SSX06382.1"/>
    </source>
</evidence>
<dbReference type="PANTHER" id="PTHR13847:SF200">
    <property type="entry name" value="SARCOSINE DEHYDROGENASE, MITOCHONDRIAL"/>
    <property type="match status" value="1"/>
</dbReference>
<name>A0A336KQM0_CULSO</name>
<dbReference type="VEuPathDB" id="VectorBase:CSON013804"/>
<dbReference type="PANTHER" id="PTHR13847">
    <property type="entry name" value="SARCOSINE DEHYDROGENASE-RELATED"/>
    <property type="match status" value="1"/>
</dbReference>
<dbReference type="InterPro" id="IPR006076">
    <property type="entry name" value="FAD-dep_OxRdtase"/>
</dbReference>
<sequence>MIRTRSLIAFLAKNHYSIRFCSSKNTPSSSSSTKNGTNDPKLPLSADVIIVGGGVTGCSVLYQLSKKGVKAVLVERGKVTCGTTFHTAGLIWSLRPNALCLEVMKATKKVFHELGADDVGWINNGTLFVAHTEQGLHEYEKVSALGKKFGVESHVFGAKDASEMFPLLASESFKGALFSQEDGVVDPSMLCNQLVKKSKENGCQVIENCNVSKINVTETKNGKMKVTGVETPFGEIKSDQIINTRGLWSQQHLTHRRFPFTILKHSYIVTETIPHLKRWPNVRDHDLSIYFRVQGQSLIVGGYETNPNVVEQPPPEDFQFQLYDMDWNAFNPLMTSSVKLLPVLSEIGVKSTVCGPEAFSMDRKPLIGPDRKIHGLFHSFAFSSNGMMLSGGCAEQVAEWVVNGKPSLDMTLYDIDRFEDNLDKSYIRMKCVENYGARPGQGPSDA</sequence>
<dbReference type="GO" id="GO:0005759">
    <property type="term" value="C:mitochondrial matrix"/>
    <property type="evidence" value="ECO:0007669"/>
    <property type="project" value="TreeGrafter"/>
</dbReference>
<evidence type="ECO:0000313" key="3">
    <source>
        <dbReference type="EMBL" id="SSX26736.1"/>
    </source>
</evidence>